<evidence type="ECO:0000313" key="3">
    <source>
        <dbReference type="Proteomes" id="UP000533080"/>
    </source>
</evidence>
<feature type="region of interest" description="Disordered" evidence="1">
    <location>
        <begin position="217"/>
        <end position="236"/>
    </location>
</feature>
<name>A0A7Y4MSS2_MYXXA</name>
<organism evidence="2 3">
    <name type="scientific">Myxococcus xanthus</name>
    <dbReference type="NCBI Taxonomy" id="34"/>
    <lineage>
        <taxon>Bacteria</taxon>
        <taxon>Pseudomonadati</taxon>
        <taxon>Myxococcota</taxon>
        <taxon>Myxococcia</taxon>
        <taxon>Myxococcales</taxon>
        <taxon>Cystobacterineae</taxon>
        <taxon>Myxococcaceae</taxon>
        <taxon>Myxococcus</taxon>
    </lineage>
</organism>
<dbReference type="AlphaFoldDB" id="A0A7Y4MSS2"/>
<comment type="caution">
    <text evidence="2">The sequence shown here is derived from an EMBL/GenBank/DDBJ whole genome shotgun (WGS) entry which is preliminary data.</text>
</comment>
<protein>
    <submittedName>
        <fullName evidence="2">Uncharacterized protein</fullName>
    </submittedName>
</protein>
<reference evidence="2 3" key="1">
    <citation type="submission" date="2020-05" db="EMBL/GenBank/DDBJ databases">
        <authorList>
            <person name="Whitworth D."/>
        </authorList>
    </citation>
    <scope>NUCLEOTIDE SEQUENCE [LARGE SCALE GENOMIC DNA]</scope>
    <source>
        <strain evidence="2 3">AM005</strain>
    </source>
</reference>
<sequence>MGATGRPPLPSGDGVWSPAVVRSFAPLLLVLAMLAAGRAPAAEWQGALRGTGRLMLDTNAPRDFSDHLTPSPERDFALSLLGSAEGRGSFEQAQLVGRYELGTRVYRLYQDENTLVQSGAVEASHALGTALGVGLEGHAKDRRGGSRSYSDLGTTAFLEYAPDVRLALRVRAGARRFVYRPDPTANFGGPEVGVLGRYRFDRRHSLSVFGDWNSRRFGTPPRARPPGTGGGSGFLAGRRQDTALTAGASYTYRGPLALGLTYAVQESASNSYGETIRRHRVSANAGVRLPWRVTLLAQGSLGITQYPDGIYLSPEIILVEEDEGQNSLSVKLARPLTESLDLEVTWGIWSTRLPRNSLTYTRQVFSTGFTWRY</sequence>
<gene>
    <name evidence="2" type="ORF">HNV28_21315</name>
</gene>
<dbReference type="RefSeq" id="WP_171442960.1">
    <property type="nucleotide sequence ID" value="NZ_JABFNS010000105.1"/>
</dbReference>
<dbReference type="EMBL" id="JABFNT010000068">
    <property type="protein sequence ID" value="NOJ80835.1"/>
    <property type="molecule type" value="Genomic_DNA"/>
</dbReference>
<evidence type="ECO:0000313" key="2">
    <source>
        <dbReference type="EMBL" id="NOJ80835.1"/>
    </source>
</evidence>
<dbReference type="Proteomes" id="UP000533080">
    <property type="component" value="Unassembled WGS sequence"/>
</dbReference>
<accession>A0A7Y4MSS2</accession>
<evidence type="ECO:0000256" key="1">
    <source>
        <dbReference type="SAM" id="MobiDB-lite"/>
    </source>
</evidence>
<proteinExistence type="predicted"/>